<feature type="transmembrane region" description="Helical" evidence="1">
    <location>
        <begin position="7"/>
        <end position="26"/>
    </location>
</feature>
<name>A0A1I8BK13_MELHA</name>
<keyword evidence="1" id="KW-1133">Transmembrane helix</keyword>
<dbReference type="WBParaSite" id="MhA1_Contig2666.frz3.fgene1">
    <property type="protein sequence ID" value="MhA1_Contig2666.frz3.fgene1"/>
    <property type="gene ID" value="MhA1_Contig2666.frz3.fgene1"/>
</dbReference>
<dbReference type="AlphaFoldDB" id="A0A1I8BK13"/>
<dbReference type="PANTHER" id="PTHR13174">
    <property type="entry name" value="D-GLUCURONYL C5-EPIMERASE"/>
    <property type="match status" value="1"/>
</dbReference>
<organism evidence="3 4">
    <name type="scientific">Meloidogyne hapla</name>
    <name type="common">Root-knot nematode worm</name>
    <dbReference type="NCBI Taxonomy" id="6305"/>
    <lineage>
        <taxon>Eukaryota</taxon>
        <taxon>Metazoa</taxon>
        <taxon>Ecdysozoa</taxon>
        <taxon>Nematoda</taxon>
        <taxon>Chromadorea</taxon>
        <taxon>Rhabditida</taxon>
        <taxon>Tylenchina</taxon>
        <taxon>Tylenchomorpha</taxon>
        <taxon>Tylenchoidea</taxon>
        <taxon>Meloidogynidae</taxon>
        <taxon>Meloidogyninae</taxon>
        <taxon>Meloidogyne</taxon>
    </lineage>
</organism>
<sequence>MFILPKPFYLLFLLIISTIFFLFLIIRLPSISYQTNEYQHLWDFSESKISNNSLNLHQITCFIDGKQKRIPCIQQNDLKEVYLPFNLFLKKQFDLYGETDKKNNSFEYFTSNIPSRLFKNKNKFVIDNGSPIEQFNNVALRPRIKCLKPENGFPMSVQWSSIPYFYPVQILQFGFDYFMRNRTEQRKPIERRLSGEENLLILKSGEKVNFQLFSDLPILLFSAKIKSMNASFELIFEEKNGENRRKVNLEFRQWPNGSEKCVWNLNNDRENKEENLYFAYSLEQNNDFTDFLLDLPIFLLKALHLKNNKNSHFDASNFTPISVIFSGPLELKINSIRQKNFAHKEIFLRVAEWLLKNQDDKGGWPVPIERILNREEEGNKLFLPSGWYNAMAQGHALSLLARAFNATGDERFLMSGEKACALFELPSTKGGIKNQLFGYDWYEEYPTLPTGTFVLNGFIYSLIGLNDFSFYKNFSKKLFFNGMNSLRSLLPLFDTGQRSLYDLRHVQLNGNVRPNIARWDYHSLHITLLDWLYLITKENFLKEMSKRWVEYSNGLQIKHN</sequence>
<feature type="domain" description="D-glucuronyl C5-epimerase C-terminal" evidence="2">
    <location>
        <begin position="358"/>
        <end position="549"/>
    </location>
</feature>
<evidence type="ECO:0000259" key="2">
    <source>
        <dbReference type="Pfam" id="PF06662"/>
    </source>
</evidence>
<dbReference type="InterPro" id="IPR010598">
    <property type="entry name" value="C5-epim_C"/>
</dbReference>
<dbReference type="GO" id="GO:0005794">
    <property type="term" value="C:Golgi apparatus"/>
    <property type="evidence" value="ECO:0007669"/>
    <property type="project" value="TreeGrafter"/>
</dbReference>
<keyword evidence="1" id="KW-0812">Transmembrane</keyword>
<keyword evidence="1" id="KW-0472">Membrane</keyword>
<evidence type="ECO:0000256" key="1">
    <source>
        <dbReference type="SAM" id="Phobius"/>
    </source>
</evidence>
<dbReference type="PANTHER" id="PTHR13174:SF3">
    <property type="entry name" value="D-GLUCURONYL C5-EPIMERASE"/>
    <property type="match status" value="1"/>
</dbReference>
<dbReference type="Proteomes" id="UP000095281">
    <property type="component" value="Unplaced"/>
</dbReference>
<accession>A0A1I8BK13</accession>
<dbReference type="UniPathway" id="UPA00862"/>
<reference evidence="4" key="1">
    <citation type="submission" date="2016-11" db="UniProtKB">
        <authorList>
            <consortium name="WormBaseParasite"/>
        </authorList>
    </citation>
    <scope>IDENTIFICATION</scope>
</reference>
<evidence type="ECO:0000313" key="4">
    <source>
        <dbReference type="WBParaSite" id="MhA1_Contig2666.frz3.fgene1"/>
    </source>
</evidence>
<dbReference type="OMA" id="IYSINEC"/>
<dbReference type="InterPro" id="IPR039721">
    <property type="entry name" value="C5-epimerase"/>
</dbReference>
<dbReference type="GO" id="GO:0047464">
    <property type="term" value="F:heparosan-N-sulfate-glucuronate 5-epimerase activity"/>
    <property type="evidence" value="ECO:0007669"/>
    <property type="project" value="UniProtKB-EC"/>
</dbReference>
<dbReference type="GO" id="GO:0015012">
    <property type="term" value="P:heparan sulfate proteoglycan biosynthetic process"/>
    <property type="evidence" value="ECO:0007669"/>
    <property type="project" value="InterPro"/>
</dbReference>
<protein>
    <submittedName>
        <fullName evidence="4">Heparosan-N-sulfate-glucuronate 5-epimerase</fullName>
    </submittedName>
</protein>
<keyword evidence="3" id="KW-1185">Reference proteome</keyword>
<dbReference type="SUPFAM" id="SSF81853">
    <property type="entry name" value="Family 10 polysaccharide lyase"/>
    <property type="match status" value="1"/>
</dbReference>
<proteinExistence type="predicted"/>
<dbReference type="GO" id="GO:0030210">
    <property type="term" value="P:heparin proteoglycan biosynthetic process"/>
    <property type="evidence" value="ECO:0007669"/>
    <property type="project" value="UniProtKB-UniPathway"/>
</dbReference>
<evidence type="ECO:0000313" key="3">
    <source>
        <dbReference type="Proteomes" id="UP000095281"/>
    </source>
</evidence>
<dbReference type="Pfam" id="PF06662">
    <property type="entry name" value="C5-epim_C"/>
    <property type="match status" value="1"/>
</dbReference>